<feature type="compositionally biased region" description="Polar residues" evidence="1">
    <location>
        <begin position="1008"/>
        <end position="1017"/>
    </location>
</feature>
<dbReference type="InterPro" id="IPR037252">
    <property type="entry name" value="Mib_Herc2_sf"/>
</dbReference>
<evidence type="ECO:0000256" key="1">
    <source>
        <dbReference type="SAM" id="MobiDB-lite"/>
    </source>
</evidence>
<dbReference type="Proteomes" id="UP001642484">
    <property type="component" value="Unassembled WGS sequence"/>
</dbReference>
<feature type="compositionally biased region" description="Basic and acidic residues" evidence="1">
    <location>
        <begin position="1091"/>
        <end position="1106"/>
    </location>
</feature>
<feature type="compositionally biased region" description="Basic and acidic residues" evidence="1">
    <location>
        <begin position="1063"/>
        <end position="1076"/>
    </location>
</feature>
<accession>A0ABP0RFH4</accession>
<proteinExistence type="predicted"/>
<evidence type="ECO:0000313" key="2">
    <source>
        <dbReference type="EMBL" id="CAK9099363.1"/>
    </source>
</evidence>
<feature type="compositionally biased region" description="Basic residues" evidence="1">
    <location>
        <begin position="1037"/>
        <end position="1048"/>
    </location>
</feature>
<evidence type="ECO:0000313" key="3">
    <source>
        <dbReference type="Proteomes" id="UP001642484"/>
    </source>
</evidence>
<protein>
    <submittedName>
        <fullName evidence="2">Uncharacterized protein</fullName>
    </submittedName>
</protein>
<dbReference type="SUPFAM" id="SSF159034">
    <property type="entry name" value="Mib/herc2 domain-like"/>
    <property type="match status" value="1"/>
</dbReference>
<feature type="region of interest" description="Disordered" evidence="1">
    <location>
        <begin position="1293"/>
        <end position="1318"/>
    </location>
</feature>
<reference evidence="2 3" key="1">
    <citation type="submission" date="2024-02" db="EMBL/GenBank/DDBJ databases">
        <authorList>
            <person name="Chen Y."/>
            <person name="Shah S."/>
            <person name="Dougan E. K."/>
            <person name="Thang M."/>
            <person name="Chan C."/>
        </authorList>
    </citation>
    <scope>NUCLEOTIDE SEQUENCE [LARGE SCALE GENOMIC DNA]</scope>
</reference>
<keyword evidence="3" id="KW-1185">Reference proteome</keyword>
<organism evidence="2 3">
    <name type="scientific">Durusdinium trenchii</name>
    <dbReference type="NCBI Taxonomy" id="1381693"/>
    <lineage>
        <taxon>Eukaryota</taxon>
        <taxon>Sar</taxon>
        <taxon>Alveolata</taxon>
        <taxon>Dinophyceae</taxon>
        <taxon>Suessiales</taxon>
        <taxon>Symbiodiniaceae</taxon>
        <taxon>Durusdinium</taxon>
    </lineage>
</organism>
<name>A0ABP0RFH4_9DINO</name>
<gene>
    <name evidence="2" type="ORF">CCMP2556_LOCUS47024</name>
</gene>
<feature type="compositionally biased region" description="Basic and acidic residues" evidence="1">
    <location>
        <begin position="1133"/>
        <end position="1151"/>
    </location>
</feature>
<feature type="compositionally biased region" description="Low complexity" evidence="1">
    <location>
        <begin position="1080"/>
        <end position="1090"/>
    </location>
</feature>
<feature type="region of interest" description="Disordered" evidence="1">
    <location>
        <begin position="997"/>
        <end position="1152"/>
    </location>
</feature>
<comment type="caution">
    <text evidence="2">The sequence shown here is derived from an EMBL/GenBank/DDBJ whole genome shotgun (WGS) entry which is preliminary data.</text>
</comment>
<feature type="region of interest" description="Disordered" evidence="1">
    <location>
        <begin position="292"/>
        <end position="319"/>
    </location>
</feature>
<sequence>MAVRDGDAVCLLACNGCFVGITSEDDVEESSLASGRRSVKADFPDISPPCALVVRSTSQQKQVLEGQTIVLQSLASAQVLCFDEGPATMEAKQNPGDLRRIGFQEEHYLVIESLPKPRRWKVDSISLEGELLKSPEVGVRVRHAKETSKYGMTVEAEVLGWVKVKWDYGQEESCRVGAQGSCDLLVISLPSFTATGAGRAGERANGRYVRVGCHNGMPKYRQDTGSAIMFFEDDGWKMNVEDDTRQWCYQHLDAASPLPPLGRWATAVGKRCEPSPSLQPAPAQVTATELTASPPVPSSKVVTGEAPLARSQSGPLKRKKEMVEFPLPPAPEPIRLGDVVYLRGNGRWLEVEGATVSAPNARCGQECQRFVVCPYLNDHKEPDHAQHAPEKRKLVSTKTFRGRKVKDGDAICLMACTGCFLGISGTQAEGGSVSLSAHGRRWVKADFPSASAACAMVVKSSKPRGVAREVCEGEPFFLQSMASSQLLVADEKVNLAVMMQPKQAPGDLLAGPQKHQELSFKKVPRSPSQTALRLTGQLLKWPEVGVKVKHLEEPEKGFGLTEVSEQLGFLKVCYENGEESLGRVGADGKYNLLVVQKPKMEVAWAGGIGVTVNGQFQQVGVYNEMPKYQQENGESIIYFQDGWKINVEDDTSRWLYEHHASSSPKAPCGQWLLADCATRAEPAPSIWEVPIQASVTTGAPPKVSQKALDVLLLSALDGHPSASRATRALRLALPCFAQLCAQVAPPAQRSGAHKNGRPSQRPRPTQRLARASVARDTLEVLAEYAETDESVIGVDSHKLIVFDGLPFLVHQKRYPELDALIVDTSRTPRTVAHETHESDTVGEVVSYRSDESPVLLLGARAPFRVRPTETIQVCCRFPTSLMKTIKEENWMGRKRFEQCAGYLVQVDVGLLRQEHVRPEETLPNKQISSDYKCGPPRRISLHNKEQLVKLQLRPKVFNFLGLGEVAVCLVVMDHSKMSHQHWTLVNYSLITVMAEKEDGHSPEGDSTVLRQHLTSKTGRQEKVRLFAFDGEESTARSTHHAKEKKSGRRPVVMSSTRNPNEIPAKKDEIKWAHDQEENAPSKPEPSTSEPSKPEPAKQDAEVKQVEEIDSDIEFTGAKKAPEKQAANGGDVVFHPEENNTPRKPELSKPESAKQVAEVKQVEEIDSDIEFVSEQTFTVDMREELKDEEPYEPAAPMDAPHSLLDERELSSAIADAMIEQVLSILQRLRPFIAYEVQQRLKSHSAEVPAMRRQISPMQRQHSPFQTLTGLAPSSLAGPLQEKIPLPRWMGDGGGGWKSRAGSVDSAHSLSQGEKGENAHAWEQSVEKIEKVLEERSSNTPKKLPKALSGMSGCFPILEERTTAKQLQCQSEDLQAMAALHLTESVATCTAPRAEIARRAR</sequence>
<feature type="region of interest" description="Disordered" evidence="1">
    <location>
        <begin position="747"/>
        <end position="770"/>
    </location>
</feature>
<dbReference type="Gene3D" id="2.30.30.40">
    <property type="entry name" value="SH3 Domains"/>
    <property type="match status" value="1"/>
</dbReference>
<dbReference type="EMBL" id="CAXAMN010025940">
    <property type="protein sequence ID" value="CAK9099363.1"/>
    <property type="molecule type" value="Genomic_DNA"/>
</dbReference>